<dbReference type="GO" id="GO:0016740">
    <property type="term" value="F:transferase activity"/>
    <property type="evidence" value="ECO:0007669"/>
    <property type="project" value="UniProtKB-KW"/>
</dbReference>
<sequence>MKKIKISAALATFNEEENIVDCIESLKNFADEIVVADGSSTDRTRELAENLGAKIIKTTNKPMFHINKNLAIDNCTSDWIFLMDADERVSKELVGEIKGIISKNPKENGFWINRRNWFLGGYLTKGGAYPDSVIRLFRRGKGRLPEVSVHEQVAIDGEVGYLKNDILHMADPSFARYLYRADRYTDQTAQKLREIDPGRGPWPVFYYMVLKPLVTFFDIFVRHRGYVDGFRGFVWALFSAAHHFYAYVKYWERR</sequence>
<reference evidence="2 3" key="1">
    <citation type="journal article" date="2015" name="Nature">
        <title>rRNA introns, odd ribosomes, and small enigmatic genomes across a large radiation of phyla.</title>
        <authorList>
            <person name="Brown C.T."/>
            <person name="Hug L.A."/>
            <person name="Thomas B.C."/>
            <person name="Sharon I."/>
            <person name="Castelle C.J."/>
            <person name="Singh A."/>
            <person name="Wilkins M.J."/>
            <person name="Williams K.H."/>
            <person name="Banfield J.F."/>
        </authorList>
    </citation>
    <scope>NUCLEOTIDE SEQUENCE [LARGE SCALE GENOMIC DNA]</scope>
</reference>
<evidence type="ECO:0000313" key="3">
    <source>
        <dbReference type="Proteomes" id="UP000034893"/>
    </source>
</evidence>
<dbReference type="Gene3D" id="3.90.550.10">
    <property type="entry name" value="Spore Coat Polysaccharide Biosynthesis Protein SpsA, Chain A"/>
    <property type="match status" value="1"/>
</dbReference>
<evidence type="ECO:0000259" key="1">
    <source>
        <dbReference type="Pfam" id="PF00535"/>
    </source>
</evidence>
<dbReference type="EMBL" id="LBVP01000007">
    <property type="protein sequence ID" value="KKQ89837.1"/>
    <property type="molecule type" value="Genomic_DNA"/>
</dbReference>
<comment type="caution">
    <text evidence="2">The sequence shown here is derived from an EMBL/GenBank/DDBJ whole genome shotgun (WGS) entry which is preliminary data.</text>
</comment>
<keyword evidence="2" id="KW-0808">Transferase</keyword>
<dbReference type="Proteomes" id="UP000034893">
    <property type="component" value="Unassembled WGS sequence"/>
</dbReference>
<dbReference type="CDD" id="cd02511">
    <property type="entry name" value="Beta4Glucosyltransferase"/>
    <property type="match status" value="1"/>
</dbReference>
<dbReference type="PANTHER" id="PTHR43630:SF2">
    <property type="entry name" value="GLYCOSYLTRANSFERASE"/>
    <property type="match status" value="1"/>
</dbReference>
<dbReference type="AlphaFoldDB" id="A0A0G0LFI7"/>
<protein>
    <submittedName>
        <fullName evidence="2">Lipopolysaccharide biosynthesis glycosyltransferase</fullName>
    </submittedName>
</protein>
<feature type="domain" description="Glycosyltransferase 2-like" evidence="1">
    <location>
        <begin position="8"/>
        <end position="106"/>
    </location>
</feature>
<dbReference type="Pfam" id="PF00535">
    <property type="entry name" value="Glycos_transf_2"/>
    <property type="match status" value="1"/>
</dbReference>
<dbReference type="PANTHER" id="PTHR43630">
    <property type="entry name" value="POLY-BETA-1,6-N-ACETYL-D-GLUCOSAMINE SYNTHASE"/>
    <property type="match status" value="1"/>
</dbReference>
<dbReference type="InterPro" id="IPR029044">
    <property type="entry name" value="Nucleotide-diphossugar_trans"/>
</dbReference>
<evidence type="ECO:0000313" key="2">
    <source>
        <dbReference type="EMBL" id="KKQ89837.1"/>
    </source>
</evidence>
<organism evidence="2 3">
    <name type="scientific">Candidatus Curtissbacteria bacterium GW2011_GWC2_38_9</name>
    <dbReference type="NCBI Taxonomy" id="1618414"/>
    <lineage>
        <taxon>Bacteria</taxon>
        <taxon>Candidatus Curtissiibacteriota</taxon>
    </lineage>
</organism>
<dbReference type="SUPFAM" id="SSF53448">
    <property type="entry name" value="Nucleotide-diphospho-sugar transferases"/>
    <property type="match status" value="1"/>
</dbReference>
<accession>A0A0G0LFI7</accession>
<gene>
    <name evidence="2" type="ORF">UT12_C0007G0034</name>
</gene>
<name>A0A0G0LFI7_9BACT</name>
<proteinExistence type="predicted"/>
<dbReference type="InterPro" id="IPR001173">
    <property type="entry name" value="Glyco_trans_2-like"/>
</dbReference>